<gene>
    <name evidence="2" type="ORF">NECAME_05493</name>
</gene>
<dbReference type="AlphaFoldDB" id="W2SGH4"/>
<evidence type="ECO:0000313" key="3">
    <source>
        <dbReference type="Proteomes" id="UP000053676"/>
    </source>
</evidence>
<keyword evidence="3" id="KW-1185">Reference proteome</keyword>
<organism evidence="2 3">
    <name type="scientific">Necator americanus</name>
    <name type="common">Human hookworm</name>
    <dbReference type="NCBI Taxonomy" id="51031"/>
    <lineage>
        <taxon>Eukaryota</taxon>
        <taxon>Metazoa</taxon>
        <taxon>Ecdysozoa</taxon>
        <taxon>Nematoda</taxon>
        <taxon>Chromadorea</taxon>
        <taxon>Rhabditida</taxon>
        <taxon>Rhabditina</taxon>
        <taxon>Rhabditomorpha</taxon>
        <taxon>Strongyloidea</taxon>
        <taxon>Ancylostomatidae</taxon>
        <taxon>Bunostominae</taxon>
        <taxon>Necator</taxon>
    </lineage>
</organism>
<protein>
    <recommendedName>
        <fullName evidence="4">Galactosylgalactosylxylosylprotein 3-beta-glucuronosyltransferase</fullName>
    </recommendedName>
</protein>
<reference evidence="3" key="1">
    <citation type="journal article" date="2014" name="Nat. Genet.">
        <title>Genome of the human hookworm Necator americanus.</title>
        <authorList>
            <person name="Tang Y.T."/>
            <person name="Gao X."/>
            <person name="Rosa B.A."/>
            <person name="Abubucker S."/>
            <person name="Hallsworth-Pepin K."/>
            <person name="Martin J."/>
            <person name="Tyagi R."/>
            <person name="Heizer E."/>
            <person name="Zhang X."/>
            <person name="Bhonagiri-Palsikar V."/>
            <person name="Minx P."/>
            <person name="Warren W.C."/>
            <person name="Wang Q."/>
            <person name="Zhan B."/>
            <person name="Hotez P.J."/>
            <person name="Sternberg P.W."/>
            <person name="Dougall A."/>
            <person name="Gaze S.T."/>
            <person name="Mulvenna J."/>
            <person name="Sotillo J."/>
            <person name="Ranganathan S."/>
            <person name="Rabelo E.M."/>
            <person name="Wilson R.K."/>
            <person name="Felgner P.L."/>
            <person name="Bethony J."/>
            <person name="Hawdon J.M."/>
            <person name="Gasser R.B."/>
            <person name="Loukas A."/>
            <person name="Mitreva M."/>
        </authorList>
    </citation>
    <scope>NUCLEOTIDE SEQUENCE [LARGE SCALE GENOMIC DNA]</scope>
</reference>
<dbReference type="EMBL" id="KI669223">
    <property type="protein sequence ID" value="ETN68648.1"/>
    <property type="molecule type" value="Genomic_DNA"/>
</dbReference>
<keyword evidence="1" id="KW-1133">Transmembrane helix</keyword>
<feature type="transmembrane region" description="Helical" evidence="1">
    <location>
        <begin position="79"/>
        <end position="103"/>
    </location>
</feature>
<dbReference type="Proteomes" id="UP000053676">
    <property type="component" value="Unassembled WGS sequence"/>
</dbReference>
<name>W2SGH4_NECAM</name>
<evidence type="ECO:0000313" key="2">
    <source>
        <dbReference type="EMBL" id="ETN68648.1"/>
    </source>
</evidence>
<accession>W2SGH4</accession>
<keyword evidence="1" id="KW-0812">Transmembrane</keyword>
<evidence type="ECO:0008006" key="4">
    <source>
        <dbReference type="Google" id="ProtNLM"/>
    </source>
</evidence>
<proteinExistence type="predicted"/>
<dbReference type="KEGG" id="nai:NECAME_05493"/>
<evidence type="ECO:0000256" key="1">
    <source>
        <dbReference type="SAM" id="Phobius"/>
    </source>
</evidence>
<keyword evidence="1" id="KW-0472">Membrane</keyword>
<sequence length="140" mass="15836">MKDISPRVELVSVRSPHREYQFSIVLGEIYRVINGSPQTSTPIVRRGTYEESTTCQRKNVGEKELLSLLERNMLHSVKILANLAALRALAMLFLLFAVILLSLRGSGSTKSLLRQNHNNTTIIVVTPTHKRPERLADMIR</sequence>